<dbReference type="AlphaFoldDB" id="A0A1R3GX62"/>
<gene>
    <name evidence="1" type="ORF">CCACVL1_22690</name>
</gene>
<evidence type="ECO:0000313" key="2">
    <source>
        <dbReference type="Proteomes" id="UP000188268"/>
    </source>
</evidence>
<protein>
    <submittedName>
        <fullName evidence="1">Uncharacterized protein</fullName>
    </submittedName>
</protein>
<proteinExistence type="predicted"/>
<organism evidence="1 2">
    <name type="scientific">Corchorus capsularis</name>
    <name type="common">Jute</name>
    <dbReference type="NCBI Taxonomy" id="210143"/>
    <lineage>
        <taxon>Eukaryota</taxon>
        <taxon>Viridiplantae</taxon>
        <taxon>Streptophyta</taxon>
        <taxon>Embryophyta</taxon>
        <taxon>Tracheophyta</taxon>
        <taxon>Spermatophyta</taxon>
        <taxon>Magnoliopsida</taxon>
        <taxon>eudicotyledons</taxon>
        <taxon>Gunneridae</taxon>
        <taxon>Pentapetalae</taxon>
        <taxon>rosids</taxon>
        <taxon>malvids</taxon>
        <taxon>Malvales</taxon>
        <taxon>Malvaceae</taxon>
        <taxon>Grewioideae</taxon>
        <taxon>Apeibeae</taxon>
        <taxon>Corchorus</taxon>
    </lineage>
</organism>
<keyword evidence="2" id="KW-1185">Reference proteome</keyword>
<accession>A0A1R3GX62</accession>
<evidence type="ECO:0000313" key="1">
    <source>
        <dbReference type="EMBL" id="OMO62695.1"/>
    </source>
</evidence>
<reference evidence="1 2" key="1">
    <citation type="submission" date="2013-09" db="EMBL/GenBank/DDBJ databases">
        <title>Corchorus capsularis genome sequencing.</title>
        <authorList>
            <person name="Alam M."/>
            <person name="Haque M.S."/>
            <person name="Islam M.S."/>
            <person name="Emdad E.M."/>
            <person name="Islam M.M."/>
            <person name="Ahmed B."/>
            <person name="Halim A."/>
            <person name="Hossen Q.M.M."/>
            <person name="Hossain M.Z."/>
            <person name="Ahmed R."/>
            <person name="Khan M.M."/>
            <person name="Islam R."/>
            <person name="Rashid M.M."/>
            <person name="Khan S.A."/>
            <person name="Rahman M.S."/>
            <person name="Alam M."/>
        </authorList>
    </citation>
    <scope>NUCLEOTIDE SEQUENCE [LARGE SCALE GENOMIC DNA]</scope>
    <source>
        <strain evidence="2">cv. CVL-1</strain>
        <tissue evidence="1">Whole seedling</tissue>
    </source>
</reference>
<dbReference type="Proteomes" id="UP000188268">
    <property type="component" value="Unassembled WGS sequence"/>
</dbReference>
<comment type="caution">
    <text evidence="1">The sequence shown here is derived from an EMBL/GenBank/DDBJ whole genome shotgun (WGS) entry which is preliminary data.</text>
</comment>
<sequence length="56" mass="5430">MGDAGAVTGGSKLTRTSAVVAKLIKVGLGFVPLGLSETLVSPPASDTFLGTAVLSA</sequence>
<dbReference type="EMBL" id="AWWV01013187">
    <property type="protein sequence ID" value="OMO62695.1"/>
    <property type="molecule type" value="Genomic_DNA"/>
</dbReference>
<dbReference type="Gramene" id="OMO62695">
    <property type="protein sequence ID" value="OMO62695"/>
    <property type="gene ID" value="CCACVL1_22690"/>
</dbReference>
<name>A0A1R3GX62_COCAP</name>